<evidence type="ECO:0000256" key="1">
    <source>
        <dbReference type="ARBA" id="ARBA00008140"/>
    </source>
</evidence>
<dbReference type="GO" id="GO:0016579">
    <property type="term" value="P:protein deubiquitination"/>
    <property type="evidence" value="ECO:0007669"/>
    <property type="project" value="TreeGrafter"/>
</dbReference>
<dbReference type="Proteomes" id="UP000886520">
    <property type="component" value="Chromosome 4"/>
</dbReference>
<evidence type="ECO:0000256" key="2">
    <source>
        <dbReference type="ARBA" id="ARBA00022670"/>
    </source>
</evidence>
<gene>
    <name evidence="5" type="ORF">GOP47_0003871</name>
</gene>
<evidence type="ECO:0000313" key="6">
    <source>
        <dbReference type="Proteomes" id="UP000886520"/>
    </source>
</evidence>
<dbReference type="Pfam" id="PF05903">
    <property type="entry name" value="Peptidase_C97"/>
    <property type="match status" value="1"/>
</dbReference>
<proteinExistence type="inferred from homology"/>
<dbReference type="PROSITE" id="PS51858">
    <property type="entry name" value="PPPDE"/>
    <property type="match status" value="1"/>
</dbReference>
<dbReference type="SMART" id="SM01179">
    <property type="entry name" value="DUF862"/>
    <property type="match status" value="1"/>
</dbReference>
<dbReference type="AlphaFoldDB" id="A0A9D4V7P9"/>
<evidence type="ECO:0000256" key="3">
    <source>
        <dbReference type="ARBA" id="ARBA00022801"/>
    </source>
</evidence>
<keyword evidence="6" id="KW-1185">Reference proteome</keyword>
<accession>A0A9D4V7P9</accession>
<keyword evidence="3" id="KW-0378">Hydrolase</keyword>
<dbReference type="PANTHER" id="PTHR12378:SF10">
    <property type="entry name" value="OS04G0548000 PROTEIN"/>
    <property type="match status" value="1"/>
</dbReference>
<dbReference type="EMBL" id="JABFUD020000004">
    <property type="protein sequence ID" value="KAI5080688.1"/>
    <property type="molecule type" value="Genomic_DNA"/>
</dbReference>
<organism evidence="5 6">
    <name type="scientific">Adiantum capillus-veneris</name>
    <name type="common">Maidenhair fern</name>
    <dbReference type="NCBI Taxonomy" id="13818"/>
    <lineage>
        <taxon>Eukaryota</taxon>
        <taxon>Viridiplantae</taxon>
        <taxon>Streptophyta</taxon>
        <taxon>Embryophyta</taxon>
        <taxon>Tracheophyta</taxon>
        <taxon>Polypodiopsida</taxon>
        <taxon>Polypodiidae</taxon>
        <taxon>Polypodiales</taxon>
        <taxon>Pteridineae</taxon>
        <taxon>Pteridaceae</taxon>
        <taxon>Vittarioideae</taxon>
        <taxon>Adiantum</taxon>
    </lineage>
</organism>
<dbReference type="PANTHER" id="PTHR12378">
    <property type="entry name" value="DESUMOYLATING ISOPEPTIDASE"/>
    <property type="match status" value="1"/>
</dbReference>
<protein>
    <recommendedName>
        <fullName evidence="4">PPPDE domain-containing protein</fullName>
    </recommendedName>
</protein>
<comment type="caution">
    <text evidence="5">The sequence shown here is derived from an EMBL/GenBank/DDBJ whole genome shotgun (WGS) entry which is preliminary data.</text>
</comment>
<sequence length="221" mass="24794">MQSSSDCDSTALSDRATAIYLNVYDVSHLNSYLYWLGLGIFHSGVEVHGVEYAFGAHDYPTSGVFEVEPRNCPGFVFRRTITIGTIDKGPAEVREFMEQLSLQYAGDSYHLILKNCNHFTNDVCMKLARNSAPGWVNRLAYIGAFCSCLLPESLQITSVRQSAEYHIYDDNGDDDLPGVQQVDYYDQGQRLLTAPNGDMQSHMQEHYLDVNSKHSTDVTQS</sequence>
<dbReference type="InterPro" id="IPR008580">
    <property type="entry name" value="PPPDE_dom"/>
</dbReference>
<dbReference type="GO" id="GO:0101005">
    <property type="term" value="F:deubiquitinase activity"/>
    <property type="evidence" value="ECO:0007669"/>
    <property type="project" value="TreeGrafter"/>
</dbReference>
<dbReference type="OrthoDB" id="412286at2759"/>
<name>A0A9D4V7P9_ADICA</name>
<dbReference type="GO" id="GO:0006508">
    <property type="term" value="P:proteolysis"/>
    <property type="evidence" value="ECO:0007669"/>
    <property type="project" value="UniProtKB-KW"/>
</dbReference>
<evidence type="ECO:0000259" key="4">
    <source>
        <dbReference type="PROSITE" id="PS51858"/>
    </source>
</evidence>
<dbReference type="InterPro" id="IPR042266">
    <property type="entry name" value="PPPDE_sf"/>
</dbReference>
<keyword evidence="2" id="KW-0645">Protease</keyword>
<feature type="domain" description="PPPDE" evidence="4">
    <location>
        <begin position="17"/>
        <end position="154"/>
    </location>
</feature>
<comment type="similarity">
    <text evidence="1">Belongs to the DeSI family.</text>
</comment>
<evidence type="ECO:0000313" key="5">
    <source>
        <dbReference type="EMBL" id="KAI5080688.1"/>
    </source>
</evidence>
<dbReference type="Gene3D" id="3.90.1720.30">
    <property type="entry name" value="PPPDE domains"/>
    <property type="match status" value="1"/>
</dbReference>
<reference evidence="5" key="1">
    <citation type="submission" date="2021-01" db="EMBL/GenBank/DDBJ databases">
        <title>Adiantum capillus-veneris genome.</title>
        <authorList>
            <person name="Fang Y."/>
            <person name="Liao Q."/>
        </authorList>
    </citation>
    <scope>NUCLEOTIDE SEQUENCE</scope>
    <source>
        <strain evidence="5">H3</strain>
        <tissue evidence="5">Leaf</tissue>
    </source>
</reference>